<dbReference type="OrthoDB" id="3538998at2759"/>
<dbReference type="Proteomes" id="UP000799441">
    <property type="component" value="Unassembled WGS sequence"/>
</dbReference>
<organism evidence="2 3">
    <name type="scientific">Polychaeton citri CBS 116435</name>
    <dbReference type="NCBI Taxonomy" id="1314669"/>
    <lineage>
        <taxon>Eukaryota</taxon>
        <taxon>Fungi</taxon>
        <taxon>Dikarya</taxon>
        <taxon>Ascomycota</taxon>
        <taxon>Pezizomycotina</taxon>
        <taxon>Dothideomycetes</taxon>
        <taxon>Dothideomycetidae</taxon>
        <taxon>Capnodiales</taxon>
        <taxon>Capnodiaceae</taxon>
        <taxon>Polychaeton</taxon>
    </lineage>
</organism>
<protein>
    <submittedName>
        <fullName evidence="2">Uncharacterized protein</fullName>
    </submittedName>
</protein>
<feature type="compositionally biased region" description="Low complexity" evidence="1">
    <location>
        <begin position="230"/>
        <end position="249"/>
    </location>
</feature>
<dbReference type="AlphaFoldDB" id="A0A9P4PYM0"/>
<name>A0A9P4PYM0_9PEZI</name>
<evidence type="ECO:0000313" key="2">
    <source>
        <dbReference type="EMBL" id="KAF2716230.1"/>
    </source>
</evidence>
<comment type="caution">
    <text evidence="2">The sequence shown here is derived from an EMBL/GenBank/DDBJ whole genome shotgun (WGS) entry which is preliminary data.</text>
</comment>
<dbReference type="EMBL" id="MU003885">
    <property type="protein sequence ID" value="KAF2716230.1"/>
    <property type="molecule type" value="Genomic_DNA"/>
</dbReference>
<keyword evidence="3" id="KW-1185">Reference proteome</keyword>
<feature type="region of interest" description="Disordered" evidence="1">
    <location>
        <begin position="193"/>
        <end position="249"/>
    </location>
</feature>
<evidence type="ECO:0000256" key="1">
    <source>
        <dbReference type="SAM" id="MobiDB-lite"/>
    </source>
</evidence>
<feature type="compositionally biased region" description="Low complexity" evidence="1">
    <location>
        <begin position="193"/>
        <end position="218"/>
    </location>
</feature>
<feature type="compositionally biased region" description="Polar residues" evidence="1">
    <location>
        <begin position="140"/>
        <end position="159"/>
    </location>
</feature>
<gene>
    <name evidence="2" type="ORF">K431DRAFT_316689</name>
</gene>
<feature type="region of interest" description="Disordered" evidence="1">
    <location>
        <begin position="140"/>
        <end position="164"/>
    </location>
</feature>
<evidence type="ECO:0000313" key="3">
    <source>
        <dbReference type="Proteomes" id="UP000799441"/>
    </source>
</evidence>
<sequence>MLTGFAFQVYSCGYQQQVLSFLDSCSLASTPIPYWPAPDNAPDSCSCNYGSALNELQDSVWAESNCTSSAAGADAYDPDFTPCTCCGYSAAVSTLNSMCPGVNLSDFTNYYSTFDFDTSCSNMDLTQCSTLMTYEPPSSTFYSPNNLPDSGNETPSPVNTGTSITSPISGSVVMWTEPATTIAISAVSGSEQAEQASGSAGQPGQVAASSSSSNSKAAHTVEATQSTTDSVSSTNQPTSGSSSSEQGKSNAGGIYGDIPYTWMLPVFLLSCTTGLLGLWL</sequence>
<reference evidence="2" key="1">
    <citation type="journal article" date="2020" name="Stud. Mycol.">
        <title>101 Dothideomycetes genomes: a test case for predicting lifestyles and emergence of pathogens.</title>
        <authorList>
            <person name="Haridas S."/>
            <person name="Albert R."/>
            <person name="Binder M."/>
            <person name="Bloem J."/>
            <person name="Labutti K."/>
            <person name="Salamov A."/>
            <person name="Andreopoulos B."/>
            <person name="Baker S."/>
            <person name="Barry K."/>
            <person name="Bills G."/>
            <person name="Bluhm B."/>
            <person name="Cannon C."/>
            <person name="Castanera R."/>
            <person name="Culley D."/>
            <person name="Daum C."/>
            <person name="Ezra D."/>
            <person name="Gonzalez J."/>
            <person name="Henrissat B."/>
            <person name="Kuo A."/>
            <person name="Liang C."/>
            <person name="Lipzen A."/>
            <person name="Lutzoni F."/>
            <person name="Magnuson J."/>
            <person name="Mondo S."/>
            <person name="Nolan M."/>
            <person name="Ohm R."/>
            <person name="Pangilinan J."/>
            <person name="Park H.-J."/>
            <person name="Ramirez L."/>
            <person name="Alfaro M."/>
            <person name="Sun H."/>
            <person name="Tritt A."/>
            <person name="Yoshinaga Y."/>
            <person name="Zwiers L.-H."/>
            <person name="Turgeon B."/>
            <person name="Goodwin S."/>
            <person name="Spatafora J."/>
            <person name="Crous P."/>
            <person name="Grigoriev I."/>
        </authorList>
    </citation>
    <scope>NUCLEOTIDE SEQUENCE</scope>
    <source>
        <strain evidence="2">CBS 116435</strain>
    </source>
</reference>
<accession>A0A9P4PYM0</accession>
<proteinExistence type="predicted"/>